<dbReference type="PROSITE" id="PS00518">
    <property type="entry name" value="ZF_RING_1"/>
    <property type="match status" value="1"/>
</dbReference>
<evidence type="ECO:0000256" key="5">
    <source>
        <dbReference type="ARBA" id="ARBA00022786"/>
    </source>
</evidence>
<dbReference type="AlphaFoldDB" id="A0A8T2IGL1"/>
<dbReference type="SUPFAM" id="SSF49899">
    <property type="entry name" value="Concanavalin A-like lectins/glucanases"/>
    <property type="match status" value="1"/>
</dbReference>
<comment type="similarity">
    <text evidence="1">Belongs to the TRIM/RBCC family.</text>
</comment>
<dbReference type="InterPro" id="IPR043136">
    <property type="entry name" value="B30.2/SPRY_sf"/>
</dbReference>
<dbReference type="InterPro" id="IPR003877">
    <property type="entry name" value="SPRY_dom"/>
</dbReference>
<dbReference type="InterPro" id="IPR050143">
    <property type="entry name" value="TRIM/RBCC"/>
</dbReference>
<reference evidence="11" key="1">
    <citation type="thesis" date="2020" institute="ProQuest LLC" country="789 East Eisenhower Parkway, Ann Arbor, MI, USA">
        <title>Comparative Genomics and Chromosome Evolution.</title>
        <authorList>
            <person name="Mudd A.B."/>
        </authorList>
    </citation>
    <scope>NUCLEOTIDE SEQUENCE</scope>
    <source>
        <strain evidence="11">Female2</strain>
        <tissue evidence="11">Blood</tissue>
    </source>
</reference>
<dbReference type="SUPFAM" id="SSF57850">
    <property type="entry name" value="RING/U-box"/>
    <property type="match status" value="1"/>
</dbReference>
<feature type="domain" description="RING-type" evidence="9">
    <location>
        <begin position="105"/>
        <end position="143"/>
    </location>
</feature>
<dbReference type="InterPro" id="IPR001870">
    <property type="entry name" value="B30.2/SPRY"/>
</dbReference>
<dbReference type="PANTHER" id="PTHR24103">
    <property type="entry name" value="E3 UBIQUITIN-PROTEIN LIGASE TRIM"/>
    <property type="match status" value="1"/>
</dbReference>
<evidence type="ECO:0000256" key="6">
    <source>
        <dbReference type="ARBA" id="ARBA00022833"/>
    </source>
</evidence>
<dbReference type="InterPro" id="IPR017907">
    <property type="entry name" value="Znf_RING_CS"/>
</dbReference>
<dbReference type="Gene3D" id="2.30.30.140">
    <property type="match status" value="1"/>
</dbReference>
<keyword evidence="8" id="KW-0175">Coiled coil</keyword>
<evidence type="ECO:0000259" key="10">
    <source>
        <dbReference type="PROSITE" id="PS50188"/>
    </source>
</evidence>
<dbReference type="InterPro" id="IPR013320">
    <property type="entry name" value="ConA-like_dom_sf"/>
</dbReference>
<dbReference type="InterPro" id="IPR001841">
    <property type="entry name" value="Znf_RING"/>
</dbReference>
<proteinExistence type="inferred from homology"/>
<feature type="coiled-coil region" evidence="8">
    <location>
        <begin position="198"/>
        <end position="225"/>
    </location>
</feature>
<evidence type="ECO:0000259" key="9">
    <source>
        <dbReference type="PROSITE" id="PS50089"/>
    </source>
</evidence>
<keyword evidence="2" id="KW-0808">Transferase</keyword>
<dbReference type="PRINTS" id="PR01407">
    <property type="entry name" value="BUTYPHLNCDUF"/>
</dbReference>
<dbReference type="Pfam" id="PF00097">
    <property type="entry name" value="zf-C3HC4"/>
    <property type="match status" value="1"/>
</dbReference>
<feature type="coiled-coil region" evidence="8">
    <location>
        <begin position="262"/>
        <end position="297"/>
    </location>
</feature>
<keyword evidence="4 7" id="KW-0863">Zinc-finger</keyword>
<evidence type="ECO:0000313" key="12">
    <source>
        <dbReference type="Proteomes" id="UP000812440"/>
    </source>
</evidence>
<evidence type="ECO:0000256" key="7">
    <source>
        <dbReference type="PROSITE-ProRule" id="PRU00175"/>
    </source>
</evidence>
<evidence type="ECO:0000256" key="3">
    <source>
        <dbReference type="ARBA" id="ARBA00022723"/>
    </source>
</evidence>
<dbReference type="OrthoDB" id="9049620at2759"/>
<dbReference type="Pfam" id="PF00622">
    <property type="entry name" value="SPRY"/>
    <property type="match status" value="1"/>
</dbReference>
<dbReference type="InterPro" id="IPR016197">
    <property type="entry name" value="Chromo-like_dom_sf"/>
</dbReference>
<gene>
    <name evidence="11" type="ORF">GDO86_018840</name>
</gene>
<dbReference type="InterPro" id="IPR013083">
    <property type="entry name" value="Znf_RING/FYVE/PHD"/>
</dbReference>
<accession>A0A8T2IGL1</accession>
<keyword evidence="5" id="KW-0833">Ubl conjugation pathway</keyword>
<dbReference type="PROSITE" id="PS50188">
    <property type="entry name" value="B302_SPRY"/>
    <property type="match status" value="1"/>
</dbReference>
<dbReference type="SMART" id="SM00449">
    <property type="entry name" value="SPRY"/>
    <property type="match status" value="1"/>
</dbReference>
<dbReference type="InterPro" id="IPR003879">
    <property type="entry name" value="Butyrophylin_SPRY"/>
</dbReference>
<keyword evidence="6" id="KW-0862">Zinc</keyword>
<dbReference type="SMART" id="SM00184">
    <property type="entry name" value="RING"/>
    <property type="match status" value="1"/>
</dbReference>
<evidence type="ECO:0000256" key="8">
    <source>
        <dbReference type="SAM" id="Coils"/>
    </source>
</evidence>
<evidence type="ECO:0000256" key="1">
    <source>
        <dbReference type="ARBA" id="ARBA00008518"/>
    </source>
</evidence>
<keyword evidence="12" id="KW-1185">Reference proteome</keyword>
<dbReference type="GO" id="GO:0008270">
    <property type="term" value="F:zinc ion binding"/>
    <property type="evidence" value="ECO:0007669"/>
    <property type="project" value="UniProtKB-KW"/>
</dbReference>
<keyword evidence="3" id="KW-0479">Metal-binding</keyword>
<organism evidence="11 12">
    <name type="scientific">Hymenochirus boettgeri</name>
    <name type="common">Congo dwarf clawed frog</name>
    <dbReference type="NCBI Taxonomy" id="247094"/>
    <lineage>
        <taxon>Eukaryota</taxon>
        <taxon>Metazoa</taxon>
        <taxon>Chordata</taxon>
        <taxon>Craniata</taxon>
        <taxon>Vertebrata</taxon>
        <taxon>Euteleostomi</taxon>
        <taxon>Amphibia</taxon>
        <taxon>Batrachia</taxon>
        <taxon>Anura</taxon>
        <taxon>Pipoidea</taxon>
        <taxon>Pipidae</taxon>
        <taxon>Pipinae</taxon>
        <taxon>Hymenochirus</taxon>
    </lineage>
</organism>
<protein>
    <submittedName>
        <fullName evidence="11">Uncharacterized protein</fullName>
    </submittedName>
</protein>
<dbReference type="EMBL" id="JAACNH010000011">
    <property type="protein sequence ID" value="KAG8432096.1"/>
    <property type="molecule type" value="Genomic_DNA"/>
</dbReference>
<comment type="caution">
    <text evidence="11">The sequence shown here is derived from an EMBL/GenBank/DDBJ whole genome shotgun (WGS) entry which is preliminary data.</text>
</comment>
<dbReference type="Gene3D" id="2.60.120.920">
    <property type="match status" value="1"/>
</dbReference>
<dbReference type="PROSITE" id="PS50089">
    <property type="entry name" value="ZF_RING_2"/>
    <property type="match status" value="1"/>
</dbReference>
<evidence type="ECO:0000256" key="4">
    <source>
        <dbReference type="ARBA" id="ARBA00022771"/>
    </source>
</evidence>
<feature type="domain" description="B30.2/SPRY" evidence="10">
    <location>
        <begin position="347"/>
        <end position="545"/>
    </location>
</feature>
<evidence type="ECO:0000313" key="11">
    <source>
        <dbReference type="EMBL" id="KAG8432095.1"/>
    </source>
</evidence>
<dbReference type="Proteomes" id="UP000812440">
    <property type="component" value="Unassembled WGS sequence"/>
</dbReference>
<evidence type="ECO:0000256" key="2">
    <source>
        <dbReference type="ARBA" id="ARBA00022679"/>
    </source>
</evidence>
<dbReference type="InterPro" id="IPR018957">
    <property type="entry name" value="Znf_C3HC4_RING-type"/>
</dbReference>
<dbReference type="GO" id="GO:0016740">
    <property type="term" value="F:transferase activity"/>
    <property type="evidence" value="ECO:0007669"/>
    <property type="project" value="UniProtKB-KW"/>
</dbReference>
<dbReference type="Gene3D" id="3.30.40.10">
    <property type="entry name" value="Zinc/RING finger domain, C3HC4 (zinc finger)"/>
    <property type="match status" value="1"/>
</dbReference>
<dbReference type="EMBL" id="JAACNH010000011">
    <property type="protein sequence ID" value="KAG8432095.1"/>
    <property type="molecule type" value="Genomic_DNA"/>
</dbReference>
<dbReference type="SUPFAM" id="SSF54160">
    <property type="entry name" value="Chromo domain-like"/>
    <property type="match status" value="1"/>
</dbReference>
<name>A0A8T2IGL1_9PIPI</name>
<sequence>MDTGNAEMSGGKTSICLKDSICRLATVIGSRRSEDGDLEDFYVQYKGTDPPEEEWVTRECLVPLREKRKPTEKRGAPSKWLMKDTREEKKWKMLESFDLPEQLVCPLCLEAFMDPMLLDCGHNMCHLCLLSLSQQLSASCPLCLKSLSGQKCKANHALGSLAQQIKEAGSAQSADQHLNSCKTGQWLREQASCVAQLNVSVEKDSDDLEDDLVELQTQFKHLKGQCKLQEQSMSKLSEMASRLDQHLESEFSILQRFLQERKEKLQRELHKDVTEAKRLMDEELKKMREKCQSMEEAVGRITGDNGSSASGKGIQFLTNRCGEGQNTDFPKWSLDKIESRLLGQFRGPVQFAAWRDMRDVLEPGLSCPRLDPGVAHPDLLLSEGHCRISYFPRSWESTLNTPRFTQYLVALGTPKYKSGKHYWELEIGMDTECDIGVSLDTISRNDPFALHPDDGCWVCSIRGDQHIVAFDSSPRIFLQQKKPKRIGIYLGYEEGQISFYNAQTMGHIYTFRATFQGDLRAYISPCSVTDGERCEQLLRVFQQNL</sequence>